<dbReference type="PANTHER" id="PTHR24345:SF0">
    <property type="entry name" value="CELL CYCLE SERINE_THREONINE-PROTEIN KINASE CDC5_MSD2"/>
    <property type="match status" value="1"/>
</dbReference>
<name>A0AA36JJS0_9DINO</name>
<dbReference type="SUPFAM" id="SSF56112">
    <property type="entry name" value="Protein kinase-like (PK-like)"/>
    <property type="match status" value="1"/>
</dbReference>
<comment type="catalytic activity">
    <reaction evidence="13">
        <text>L-seryl-[protein] + ATP = O-phospho-L-seryl-[protein] + ADP + H(+)</text>
        <dbReference type="Rhea" id="RHEA:17989"/>
        <dbReference type="Rhea" id="RHEA-COMP:9863"/>
        <dbReference type="Rhea" id="RHEA-COMP:11604"/>
        <dbReference type="ChEBI" id="CHEBI:15378"/>
        <dbReference type="ChEBI" id="CHEBI:29999"/>
        <dbReference type="ChEBI" id="CHEBI:30616"/>
        <dbReference type="ChEBI" id="CHEBI:83421"/>
        <dbReference type="ChEBI" id="CHEBI:456216"/>
        <dbReference type="EC" id="2.7.11.1"/>
    </reaction>
</comment>
<dbReference type="Gene3D" id="1.10.510.10">
    <property type="entry name" value="Transferase(Phosphotransferase) domain 1"/>
    <property type="match status" value="1"/>
</dbReference>
<dbReference type="EC" id="2.7.11.1" evidence="2"/>
<evidence type="ECO:0000256" key="5">
    <source>
        <dbReference type="ARBA" id="ARBA00022723"/>
    </source>
</evidence>
<evidence type="ECO:0000256" key="9">
    <source>
        <dbReference type="ARBA" id="ARBA00022837"/>
    </source>
</evidence>
<keyword evidence="10 14" id="KW-0067">ATP-binding</keyword>
<evidence type="ECO:0000256" key="6">
    <source>
        <dbReference type="ARBA" id="ARBA00022737"/>
    </source>
</evidence>
<evidence type="ECO:0000256" key="2">
    <source>
        <dbReference type="ARBA" id="ARBA00012513"/>
    </source>
</evidence>
<evidence type="ECO:0000256" key="7">
    <source>
        <dbReference type="ARBA" id="ARBA00022741"/>
    </source>
</evidence>
<dbReference type="GO" id="GO:0005524">
    <property type="term" value="F:ATP binding"/>
    <property type="evidence" value="ECO:0007669"/>
    <property type="project" value="UniProtKB-UniRule"/>
</dbReference>
<sequence>MSSWPALQELRAEGAAFLQHVGSALHAEKQDGARGSAGLGAVLLAPLEDVMVGDLEDVRFSRLDHGWLAGRNAANPQIFCEAISRSTRFMWWCFVAADEVEQGKEVAIEAEPVQSDGKEEQLMAAKLPAAAESKESSLRSRRQKQGMLTVNVDDAPDRARAVIFSPGPAMVRMRSDNTFADANIGTDAFEVRSWRSSSTIRMDSEEPRRKTSRGSPTSPTTPTTPTSPTSLGMSSPTSSWRISHASTREDLERLKVPVSERSKDSVAVNLGIGAKDDYTMEEELGVGGFGSVYKATSKKDSKTVAVKIIPRGRLHSEETFQDELRVARRLTHPNIVKLYASYEDDENYYLVMEFCKGGTLAKYVSGKTVSKDDLGIWSVGLDAELIAKYAWQMLSGIAYLHCMSVVHRDIKLENYMRVKESDGANLKLIDMGLATRIKKNRRLHERVGTLMFMAPEVRKKDYDEKVDIWGIGMVLYMCAVCMDPWFTGNDHRAMNEEEILDSLEDPKLQIKYYDWRWQLKEHEVRALVECLLVVDPQTRPGAREVLQKNAWLKTVGRDGDACCCTVS</sequence>
<dbReference type="FunFam" id="3.30.200.20:FF:000315">
    <property type="entry name" value="Calcium-dependent protein kinase 3"/>
    <property type="match status" value="1"/>
</dbReference>
<comment type="catalytic activity">
    <reaction evidence="12">
        <text>L-threonyl-[protein] + ATP = O-phospho-L-threonyl-[protein] + ADP + H(+)</text>
        <dbReference type="Rhea" id="RHEA:46608"/>
        <dbReference type="Rhea" id="RHEA-COMP:11060"/>
        <dbReference type="Rhea" id="RHEA-COMP:11605"/>
        <dbReference type="ChEBI" id="CHEBI:15378"/>
        <dbReference type="ChEBI" id="CHEBI:30013"/>
        <dbReference type="ChEBI" id="CHEBI:30616"/>
        <dbReference type="ChEBI" id="CHEBI:61977"/>
        <dbReference type="ChEBI" id="CHEBI:456216"/>
        <dbReference type="EC" id="2.7.11.1"/>
    </reaction>
</comment>
<evidence type="ECO:0000256" key="14">
    <source>
        <dbReference type="PROSITE-ProRule" id="PRU10141"/>
    </source>
</evidence>
<gene>
    <name evidence="17" type="ORF">EVOR1521_LOCUS28735</name>
</gene>
<proteinExistence type="inferred from homology"/>
<evidence type="ECO:0000256" key="12">
    <source>
        <dbReference type="ARBA" id="ARBA00047899"/>
    </source>
</evidence>
<evidence type="ECO:0000256" key="8">
    <source>
        <dbReference type="ARBA" id="ARBA00022777"/>
    </source>
</evidence>
<keyword evidence="18" id="KW-1185">Reference proteome</keyword>
<dbReference type="PROSITE" id="PS00107">
    <property type="entry name" value="PROTEIN_KINASE_ATP"/>
    <property type="match status" value="1"/>
</dbReference>
<dbReference type="EMBL" id="CAUJNA010003649">
    <property type="protein sequence ID" value="CAJ1406901.1"/>
    <property type="molecule type" value="Genomic_DNA"/>
</dbReference>
<dbReference type="Pfam" id="PF00069">
    <property type="entry name" value="Pkinase"/>
    <property type="match status" value="1"/>
</dbReference>
<evidence type="ECO:0000313" key="17">
    <source>
        <dbReference type="EMBL" id="CAJ1406901.1"/>
    </source>
</evidence>
<keyword evidence="6" id="KW-0677">Repeat</keyword>
<evidence type="ECO:0000256" key="11">
    <source>
        <dbReference type="ARBA" id="ARBA00024334"/>
    </source>
</evidence>
<feature type="binding site" evidence="14">
    <location>
        <position position="307"/>
    </location>
    <ligand>
        <name>ATP</name>
        <dbReference type="ChEBI" id="CHEBI:30616"/>
    </ligand>
</feature>
<evidence type="ECO:0000313" key="18">
    <source>
        <dbReference type="Proteomes" id="UP001178507"/>
    </source>
</evidence>
<dbReference type="GO" id="GO:0004674">
    <property type="term" value="F:protein serine/threonine kinase activity"/>
    <property type="evidence" value="ECO:0007669"/>
    <property type="project" value="UniProtKB-KW"/>
</dbReference>
<dbReference type="PROSITE" id="PS50011">
    <property type="entry name" value="PROTEIN_KINASE_DOM"/>
    <property type="match status" value="1"/>
</dbReference>
<evidence type="ECO:0000256" key="15">
    <source>
        <dbReference type="SAM" id="MobiDB-lite"/>
    </source>
</evidence>
<feature type="region of interest" description="Disordered" evidence="15">
    <location>
        <begin position="194"/>
        <end position="246"/>
    </location>
</feature>
<organism evidence="17 18">
    <name type="scientific">Effrenium voratum</name>
    <dbReference type="NCBI Taxonomy" id="2562239"/>
    <lineage>
        <taxon>Eukaryota</taxon>
        <taxon>Sar</taxon>
        <taxon>Alveolata</taxon>
        <taxon>Dinophyceae</taxon>
        <taxon>Suessiales</taxon>
        <taxon>Symbiodiniaceae</taxon>
        <taxon>Effrenium</taxon>
    </lineage>
</organism>
<dbReference type="InterPro" id="IPR017441">
    <property type="entry name" value="Protein_kinase_ATP_BS"/>
</dbReference>
<keyword evidence="9" id="KW-0106">Calcium</keyword>
<keyword evidence="4" id="KW-0808">Transferase</keyword>
<evidence type="ECO:0000256" key="13">
    <source>
        <dbReference type="ARBA" id="ARBA00048679"/>
    </source>
</evidence>
<dbReference type="GO" id="GO:0046872">
    <property type="term" value="F:metal ion binding"/>
    <property type="evidence" value="ECO:0007669"/>
    <property type="project" value="UniProtKB-KW"/>
</dbReference>
<dbReference type="InterPro" id="IPR011009">
    <property type="entry name" value="Kinase-like_dom_sf"/>
</dbReference>
<protein>
    <recommendedName>
        <fullName evidence="2">non-specific serine/threonine protein kinase</fullName>
        <ecNumber evidence="2">2.7.11.1</ecNumber>
    </recommendedName>
</protein>
<comment type="cofactor">
    <cofactor evidence="1">
        <name>Mg(2+)</name>
        <dbReference type="ChEBI" id="CHEBI:18420"/>
    </cofactor>
</comment>
<dbReference type="PANTHER" id="PTHR24345">
    <property type="entry name" value="SERINE/THREONINE-PROTEIN KINASE PLK"/>
    <property type="match status" value="1"/>
</dbReference>
<evidence type="ECO:0000256" key="10">
    <source>
        <dbReference type="ARBA" id="ARBA00022840"/>
    </source>
</evidence>
<keyword evidence="3" id="KW-0723">Serine/threonine-protein kinase</keyword>
<keyword evidence="8" id="KW-0418">Kinase</keyword>
<comment type="similarity">
    <text evidence="11">Belongs to the protein kinase superfamily. Ser/Thr protein kinase family. CDPK subfamily.</text>
</comment>
<feature type="domain" description="Protein kinase" evidence="16">
    <location>
        <begin position="278"/>
        <end position="552"/>
    </location>
</feature>
<dbReference type="Proteomes" id="UP001178507">
    <property type="component" value="Unassembled WGS sequence"/>
</dbReference>
<dbReference type="AlphaFoldDB" id="A0AA36JJS0"/>
<accession>A0AA36JJS0</accession>
<reference evidence="17" key="1">
    <citation type="submission" date="2023-08" db="EMBL/GenBank/DDBJ databases">
        <authorList>
            <person name="Chen Y."/>
            <person name="Shah S."/>
            <person name="Dougan E. K."/>
            <person name="Thang M."/>
            <person name="Chan C."/>
        </authorList>
    </citation>
    <scope>NUCLEOTIDE SEQUENCE</scope>
</reference>
<dbReference type="InterPro" id="IPR000719">
    <property type="entry name" value="Prot_kinase_dom"/>
</dbReference>
<comment type="caution">
    <text evidence="17">The sequence shown here is derived from an EMBL/GenBank/DDBJ whole genome shotgun (WGS) entry which is preliminary data.</text>
</comment>
<evidence type="ECO:0000256" key="1">
    <source>
        <dbReference type="ARBA" id="ARBA00001946"/>
    </source>
</evidence>
<dbReference type="GO" id="GO:0005634">
    <property type="term" value="C:nucleus"/>
    <property type="evidence" value="ECO:0007669"/>
    <property type="project" value="TreeGrafter"/>
</dbReference>
<keyword evidence="5" id="KW-0479">Metal-binding</keyword>
<feature type="compositionally biased region" description="Low complexity" evidence="15">
    <location>
        <begin position="213"/>
        <end position="239"/>
    </location>
</feature>
<evidence type="ECO:0000256" key="4">
    <source>
        <dbReference type="ARBA" id="ARBA00022679"/>
    </source>
</evidence>
<evidence type="ECO:0000259" key="16">
    <source>
        <dbReference type="PROSITE" id="PS50011"/>
    </source>
</evidence>
<evidence type="ECO:0000256" key="3">
    <source>
        <dbReference type="ARBA" id="ARBA00022527"/>
    </source>
</evidence>
<dbReference type="SMART" id="SM00220">
    <property type="entry name" value="S_TKc"/>
    <property type="match status" value="1"/>
</dbReference>
<keyword evidence="7 14" id="KW-0547">Nucleotide-binding</keyword>